<name>A0AAN8F9H5_TRICO</name>
<gene>
    <name evidence="3" type="ORF">GCK32_006718</name>
</gene>
<dbReference type="SMART" id="SM00595">
    <property type="entry name" value="MADF"/>
    <property type="match status" value="1"/>
</dbReference>
<dbReference type="EMBL" id="WIXE01025265">
    <property type="protein sequence ID" value="KAK5964870.1"/>
    <property type="molecule type" value="Genomic_DNA"/>
</dbReference>
<dbReference type="PROSITE" id="PS51029">
    <property type="entry name" value="MADF"/>
    <property type="match status" value="1"/>
</dbReference>
<accession>A0AAN8F9H5</accession>
<organism evidence="3 4">
    <name type="scientific">Trichostrongylus colubriformis</name>
    <name type="common">Black scour worm</name>
    <dbReference type="NCBI Taxonomy" id="6319"/>
    <lineage>
        <taxon>Eukaryota</taxon>
        <taxon>Metazoa</taxon>
        <taxon>Ecdysozoa</taxon>
        <taxon>Nematoda</taxon>
        <taxon>Chromadorea</taxon>
        <taxon>Rhabditida</taxon>
        <taxon>Rhabditina</taxon>
        <taxon>Rhabditomorpha</taxon>
        <taxon>Strongyloidea</taxon>
        <taxon>Trichostrongylidae</taxon>
        <taxon>Trichostrongylus</taxon>
    </lineage>
</organism>
<protein>
    <recommendedName>
        <fullName evidence="2">MADF domain-containing protein</fullName>
    </recommendedName>
</protein>
<dbReference type="InterPro" id="IPR006578">
    <property type="entry name" value="MADF-dom"/>
</dbReference>
<comment type="caution">
    <text evidence="3">The sequence shown here is derived from an EMBL/GenBank/DDBJ whole genome shotgun (WGS) entry which is preliminary data.</text>
</comment>
<evidence type="ECO:0000256" key="1">
    <source>
        <dbReference type="SAM" id="MobiDB-lite"/>
    </source>
</evidence>
<dbReference type="AlphaFoldDB" id="A0AAN8F9H5"/>
<feature type="domain" description="MADF" evidence="2">
    <location>
        <begin position="28"/>
        <end position="117"/>
    </location>
</feature>
<reference evidence="3 4" key="1">
    <citation type="submission" date="2019-10" db="EMBL/GenBank/DDBJ databases">
        <title>Assembly and Annotation for the nematode Trichostrongylus colubriformis.</title>
        <authorList>
            <person name="Martin J."/>
        </authorList>
    </citation>
    <scope>NUCLEOTIDE SEQUENCE [LARGE SCALE GENOMIC DNA]</scope>
    <source>
        <strain evidence="3">G859</strain>
        <tissue evidence="3">Whole worm</tissue>
    </source>
</reference>
<keyword evidence="4" id="KW-1185">Reference proteome</keyword>
<proteinExistence type="predicted"/>
<evidence type="ECO:0000259" key="2">
    <source>
        <dbReference type="PROSITE" id="PS51029"/>
    </source>
</evidence>
<dbReference type="Proteomes" id="UP001331761">
    <property type="component" value="Unassembled WGS sequence"/>
</dbReference>
<sequence length="227" mass="25704">MNNNALVADSINRTSTANKMSRDPLRMDLIELIELEPSIWDLTSDEYRMADRKKNAWSRVFKGMQSRGHCCTMGELRSLWRNMRDVRRKRRTTTTGMASKKDWLYDSCLSFLDKSDFHGSTVSNLNCEGEFSSVPSSSPESPPEPPAVKGTYKKGDDTIQMIRSASEAVKASAQGLVEGDKKMKDKYSSFGTWVGMQLRSLDSVTADSKMHHMNGSFNRLICMSQYR</sequence>
<dbReference type="Pfam" id="PF10545">
    <property type="entry name" value="MADF_DNA_bdg"/>
    <property type="match status" value="1"/>
</dbReference>
<evidence type="ECO:0000313" key="4">
    <source>
        <dbReference type="Proteomes" id="UP001331761"/>
    </source>
</evidence>
<evidence type="ECO:0000313" key="3">
    <source>
        <dbReference type="EMBL" id="KAK5964870.1"/>
    </source>
</evidence>
<feature type="region of interest" description="Disordered" evidence="1">
    <location>
        <begin position="129"/>
        <end position="154"/>
    </location>
</feature>